<dbReference type="PATRIC" id="fig|1315976.3.peg.2006"/>
<dbReference type="RefSeq" id="WP_010863754.1">
    <property type="nucleotide sequence ID" value="NZ_KB944511.1"/>
</dbReference>
<gene>
    <name evidence="1" type="ORF">PLESHI_10725</name>
</gene>
<dbReference type="Proteomes" id="UP000014012">
    <property type="component" value="Unassembled WGS sequence"/>
</dbReference>
<name>R8AQ16_PLESH</name>
<proteinExistence type="predicted"/>
<reference evidence="1 2" key="1">
    <citation type="journal article" date="2013" name="Genome Announc.">
        <title>Genome Sequence of Plesiomonas shigelloides Strain 302-73 (Serotype O1).</title>
        <authorList>
            <person name="Pique N."/>
            <person name="Aquilini E."/>
            <person name="Alioto T."/>
            <person name="Minana-Galbis D."/>
            <person name="Tomas J.M."/>
        </authorList>
    </citation>
    <scope>NUCLEOTIDE SEQUENCE [LARGE SCALE GENOMIC DNA]</scope>
    <source>
        <strain evidence="1 2">302-73</strain>
    </source>
</reference>
<protein>
    <submittedName>
        <fullName evidence="1">Uncharacterized protein</fullName>
    </submittedName>
</protein>
<dbReference type="OrthoDB" id="8477882at2"/>
<evidence type="ECO:0000313" key="2">
    <source>
        <dbReference type="Proteomes" id="UP000014012"/>
    </source>
</evidence>
<sequence>MGYFKVNILGDFVDSYIYSGYLFIVDSNYKLSVYKWSNLVSDSLLGVDPKDRDSIERITNDSRDKISLKTTKCITIKQKLLTRHLTDSYEIGVWPTDINIFANNLYISSELGVTHLKFEYDNGTLSKPTKLFDEIVFALSPNSFGRFALAAGKSGVLSYTPFSKYFNRDNIKPIIESTCIDLDWQSTTLFAEVNNAIIRCDFSPMPEKSDNLTKTDYFDLVKRVKNDKPKSKYLESLSYAWVAGNRVYAIGKNGSIYTGFTKSSELIEHKISSFDANVERARTAAFGTIIEKDNKLFILSKGAIKKYAGDFVSWRVFPRAKNYANQLHIIRDDYIELSFIESNENDLFSLEIDKIDLKG</sequence>
<dbReference type="EMBL" id="AQQO01000343">
    <property type="protein sequence ID" value="EON88414.1"/>
    <property type="molecule type" value="Genomic_DNA"/>
</dbReference>
<accession>R8AQ16</accession>
<dbReference type="AlphaFoldDB" id="R8AQ16"/>
<comment type="caution">
    <text evidence="1">The sequence shown here is derived from an EMBL/GenBank/DDBJ whole genome shotgun (WGS) entry which is preliminary data.</text>
</comment>
<evidence type="ECO:0000313" key="1">
    <source>
        <dbReference type="EMBL" id="EON88414.1"/>
    </source>
</evidence>
<organism evidence="1 2">
    <name type="scientific">Plesiomonas shigelloides 302-73</name>
    <dbReference type="NCBI Taxonomy" id="1315976"/>
    <lineage>
        <taxon>Bacteria</taxon>
        <taxon>Pseudomonadati</taxon>
        <taxon>Pseudomonadota</taxon>
        <taxon>Gammaproteobacteria</taxon>
        <taxon>Enterobacterales</taxon>
        <taxon>Enterobacteriaceae</taxon>
        <taxon>Plesiomonas</taxon>
    </lineage>
</organism>
<keyword evidence="2" id="KW-1185">Reference proteome</keyword>
<dbReference type="HOGENOM" id="CLU_771299_0_0_6"/>